<gene>
    <name evidence="2" type="ORF">UA74_07425</name>
</gene>
<dbReference type="KEGG" id="acad:UA74_07425"/>
<name>A0AAC9LAW0_9PSEU</name>
<accession>A0AAC9LAW0</accession>
<reference evidence="3" key="1">
    <citation type="submission" date="2016-06" db="EMBL/GenBank/DDBJ databases">
        <title>Complete genome sequence of Actinoalloteichus fjordicus DSM 46855 (=ADI127-17), type strain of the new species Actinoalloteichus fjordicus.</title>
        <authorList>
            <person name="Ruckert C."/>
            <person name="Nouioui I."/>
            <person name="Willmese J."/>
            <person name="van Wezel G."/>
            <person name="Klenk H.-P."/>
            <person name="Kalinowski J."/>
            <person name="Zotchev S.B."/>
        </authorList>
    </citation>
    <scope>NUCLEOTIDE SEQUENCE [LARGE SCALE GENOMIC DNA]</scope>
    <source>
        <strain evidence="3">ADI127-7</strain>
    </source>
</reference>
<dbReference type="Pfam" id="PF04149">
    <property type="entry name" value="DUF397"/>
    <property type="match status" value="1"/>
</dbReference>
<dbReference type="Proteomes" id="UP000185511">
    <property type="component" value="Chromosome"/>
</dbReference>
<dbReference type="InterPro" id="IPR007278">
    <property type="entry name" value="DUF397"/>
</dbReference>
<dbReference type="RefSeq" id="WP_075764107.1">
    <property type="nucleotide sequence ID" value="NZ_CP016076.1"/>
</dbReference>
<sequence>MTLHLDGWRKSSRSGQQTDCIEVGHAPGLVGIRDTKNRGGGTLVVDRAAFDAFLARAKGNRTS</sequence>
<evidence type="ECO:0000313" key="2">
    <source>
        <dbReference type="EMBL" id="APU13554.1"/>
    </source>
</evidence>
<evidence type="ECO:0000313" key="3">
    <source>
        <dbReference type="Proteomes" id="UP000185511"/>
    </source>
</evidence>
<dbReference type="AlphaFoldDB" id="A0AAC9LAW0"/>
<organism evidence="2 3">
    <name type="scientific">Actinoalloteichus fjordicus</name>
    <dbReference type="NCBI Taxonomy" id="1612552"/>
    <lineage>
        <taxon>Bacteria</taxon>
        <taxon>Bacillati</taxon>
        <taxon>Actinomycetota</taxon>
        <taxon>Actinomycetes</taxon>
        <taxon>Pseudonocardiales</taxon>
        <taxon>Pseudonocardiaceae</taxon>
        <taxon>Actinoalloteichus</taxon>
    </lineage>
</organism>
<protein>
    <submittedName>
        <fullName evidence="2">DUF397 family protein</fullName>
    </submittedName>
</protein>
<proteinExistence type="predicted"/>
<keyword evidence="3" id="KW-1185">Reference proteome</keyword>
<feature type="domain" description="DUF397" evidence="1">
    <location>
        <begin position="7"/>
        <end position="58"/>
    </location>
</feature>
<dbReference type="EMBL" id="CP016076">
    <property type="protein sequence ID" value="APU13554.1"/>
    <property type="molecule type" value="Genomic_DNA"/>
</dbReference>
<evidence type="ECO:0000259" key="1">
    <source>
        <dbReference type="Pfam" id="PF04149"/>
    </source>
</evidence>